<name>A0AAX4FWE6_9EURY</name>
<dbReference type="RefSeq" id="WP_318621520.1">
    <property type="nucleotide sequence ID" value="NZ_CP137642.1"/>
</dbReference>
<protein>
    <recommendedName>
        <fullName evidence="3 7">Ribosome biogenesis protein Nop10</fullName>
    </recommendedName>
</protein>
<dbReference type="Proteomes" id="UP001305652">
    <property type="component" value="Chromosome"/>
</dbReference>
<evidence type="ECO:0000313" key="8">
    <source>
        <dbReference type="EMBL" id="WOX57783.1"/>
    </source>
</evidence>
<keyword evidence="4 7" id="KW-0690">Ribosome biogenesis</keyword>
<dbReference type="GO" id="GO:0001522">
    <property type="term" value="P:pseudouridine synthesis"/>
    <property type="evidence" value="ECO:0007669"/>
    <property type="project" value="InterPro"/>
</dbReference>
<evidence type="ECO:0000256" key="5">
    <source>
        <dbReference type="ARBA" id="ARBA00022552"/>
    </source>
</evidence>
<dbReference type="GO" id="GO:0006364">
    <property type="term" value="P:rRNA processing"/>
    <property type="evidence" value="ECO:0007669"/>
    <property type="project" value="UniProtKB-UniRule"/>
</dbReference>
<evidence type="ECO:0000256" key="6">
    <source>
        <dbReference type="ARBA" id="ARBA00023274"/>
    </source>
</evidence>
<reference evidence="8 9" key="1">
    <citation type="submission" date="2023-10" db="EMBL/GenBank/DDBJ databases">
        <title>The complete genome sequence of Methanoculleus receptaculi DSM 18860.</title>
        <authorList>
            <person name="Lai S.-J."/>
            <person name="You Y.-T."/>
            <person name="Chen S.-C."/>
        </authorList>
    </citation>
    <scope>NUCLEOTIDE SEQUENCE [LARGE SCALE GENOMIC DNA]</scope>
    <source>
        <strain evidence="8 9">DSM 18860</strain>
    </source>
</reference>
<evidence type="ECO:0000313" key="9">
    <source>
        <dbReference type="Proteomes" id="UP001305652"/>
    </source>
</evidence>
<dbReference type="InterPro" id="IPR007264">
    <property type="entry name" value="H/ACA_rnp_Nop10"/>
</dbReference>
<gene>
    <name evidence="7" type="primary">nop10</name>
    <name evidence="8" type="ORF">R6Y96_00575</name>
</gene>
<keyword evidence="5 7" id="KW-0698">rRNA processing</keyword>
<dbReference type="HAMAP" id="MF_00803">
    <property type="entry name" value="Nop10"/>
    <property type="match status" value="1"/>
</dbReference>
<evidence type="ECO:0000256" key="1">
    <source>
        <dbReference type="ARBA" id="ARBA00002325"/>
    </source>
</evidence>
<dbReference type="GO" id="GO:0030515">
    <property type="term" value="F:snoRNA binding"/>
    <property type="evidence" value="ECO:0007669"/>
    <property type="project" value="InterPro"/>
</dbReference>
<keyword evidence="9" id="KW-1185">Reference proteome</keyword>
<dbReference type="AlphaFoldDB" id="A0AAX4FWE6"/>
<dbReference type="SUPFAM" id="SSF144210">
    <property type="entry name" value="Nop10-like SnoRNP"/>
    <property type="match status" value="1"/>
</dbReference>
<evidence type="ECO:0000256" key="3">
    <source>
        <dbReference type="ARBA" id="ARBA00018821"/>
    </source>
</evidence>
<organism evidence="8 9">
    <name type="scientific">Methanoculleus receptaculi</name>
    <dbReference type="NCBI Taxonomy" id="394967"/>
    <lineage>
        <taxon>Archaea</taxon>
        <taxon>Methanobacteriati</taxon>
        <taxon>Methanobacteriota</taxon>
        <taxon>Stenosarchaea group</taxon>
        <taxon>Methanomicrobia</taxon>
        <taxon>Methanomicrobiales</taxon>
        <taxon>Methanomicrobiaceae</taxon>
        <taxon>Methanoculleus</taxon>
    </lineage>
</organism>
<dbReference type="InterPro" id="IPR036756">
    <property type="entry name" value="H/ACA_rnp_Nop10_sf"/>
</dbReference>
<comment type="function">
    <text evidence="1 7">Involved in ribosome biogenesis; more specifically in 18S rRNA pseudouridylation and in cleavage of pre-rRNA.</text>
</comment>
<evidence type="ECO:0000256" key="2">
    <source>
        <dbReference type="ARBA" id="ARBA00009462"/>
    </source>
</evidence>
<dbReference type="GeneID" id="85731606"/>
<dbReference type="KEGG" id="mrc:R6Y96_00575"/>
<comment type="similarity">
    <text evidence="2 7">Belongs to the NOP10 family.</text>
</comment>
<keyword evidence="6 7" id="KW-0687">Ribonucleoprotein</keyword>
<dbReference type="Gene3D" id="2.20.28.40">
    <property type="entry name" value="H/ACA ribonucleoprotein complex, subunit Nop10"/>
    <property type="match status" value="1"/>
</dbReference>
<dbReference type="Pfam" id="PF04135">
    <property type="entry name" value="Nop10p"/>
    <property type="match status" value="1"/>
</dbReference>
<proteinExistence type="inferred from homology"/>
<dbReference type="EMBL" id="CP137642">
    <property type="protein sequence ID" value="WOX57783.1"/>
    <property type="molecule type" value="Genomic_DNA"/>
</dbReference>
<dbReference type="GO" id="GO:1990904">
    <property type="term" value="C:ribonucleoprotein complex"/>
    <property type="evidence" value="ECO:0007669"/>
    <property type="project" value="UniProtKB-KW"/>
</dbReference>
<evidence type="ECO:0000256" key="7">
    <source>
        <dbReference type="HAMAP-Rule" id="MF_00803"/>
    </source>
</evidence>
<accession>A0AAX4FWE6</accession>
<dbReference type="InterPro" id="IPR023532">
    <property type="entry name" value="Nop10_arc-typ"/>
</dbReference>
<sequence>MSSRIRRCPHDGRYTLSIICPVCCRPCGPAHPARFSPQDRYGYYRRTLRRWKTSQ</sequence>
<evidence type="ECO:0000256" key="4">
    <source>
        <dbReference type="ARBA" id="ARBA00022517"/>
    </source>
</evidence>